<dbReference type="SUPFAM" id="SSF51658">
    <property type="entry name" value="Xylose isomerase-like"/>
    <property type="match status" value="1"/>
</dbReference>
<evidence type="ECO:0000313" key="2">
    <source>
        <dbReference type="EMBL" id="QHT69283.1"/>
    </source>
</evidence>
<dbReference type="Gene3D" id="3.20.20.150">
    <property type="entry name" value="Divalent-metal-dependent TIM barrel enzymes"/>
    <property type="match status" value="1"/>
</dbReference>
<feature type="domain" description="Xylose isomerase-like TIM barrel" evidence="1">
    <location>
        <begin position="82"/>
        <end position="266"/>
    </location>
</feature>
<evidence type="ECO:0000259" key="1">
    <source>
        <dbReference type="Pfam" id="PF01261"/>
    </source>
</evidence>
<dbReference type="PANTHER" id="PTHR12110">
    <property type="entry name" value="HYDROXYPYRUVATE ISOMERASE"/>
    <property type="match status" value="1"/>
</dbReference>
<protein>
    <submittedName>
        <fullName evidence="2">Sugar phosphate isomerase/epimerase</fullName>
    </submittedName>
</protein>
<dbReference type="RefSeq" id="WP_162445272.1">
    <property type="nucleotide sequence ID" value="NZ_CP048222.1"/>
</dbReference>
<accession>A0A6C0GNT2</accession>
<keyword evidence="2" id="KW-0413">Isomerase</keyword>
<dbReference type="InterPro" id="IPR036237">
    <property type="entry name" value="Xyl_isomerase-like_sf"/>
</dbReference>
<dbReference type="InterPro" id="IPR013022">
    <property type="entry name" value="Xyl_isomerase-like_TIM-brl"/>
</dbReference>
<reference evidence="2 3" key="1">
    <citation type="submission" date="2020-01" db="EMBL/GenBank/DDBJ databases">
        <authorList>
            <person name="Kim M.K."/>
        </authorList>
    </citation>
    <scope>NUCLEOTIDE SEQUENCE [LARGE SCALE GENOMIC DNA]</scope>
    <source>
        <strain evidence="2 3">172606-1</strain>
    </source>
</reference>
<dbReference type="GO" id="GO:0016853">
    <property type="term" value="F:isomerase activity"/>
    <property type="evidence" value="ECO:0007669"/>
    <property type="project" value="UniProtKB-KW"/>
</dbReference>
<dbReference type="PANTHER" id="PTHR12110:SF53">
    <property type="entry name" value="BLR5974 PROTEIN"/>
    <property type="match status" value="1"/>
</dbReference>
<keyword evidence="3" id="KW-1185">Reference proteome</keyword>
<name>A0A6C0GNT2_9BACT</name>
<proteinExistence type="predicted"/>
<dbReference type="Pfam" id="PF01261">
    <property type="entry name" value="AP_endonuc_2"/>
    <property type="match status" value="1"/>
</dbReference>
<gene>
    <name evidence="2" type="ORF">GXP67_22910</name>
</gene>
<dbReference type="Proteomes" id="UP000480178">
    <property type="component" value="Chromosome"/>
</dbReference>
<dbReference type="AlphaFoldDB" id="A0A6C0GNT2"/>
<dbReference type="EMBL" id="CP048222">
    <property type="protein sequence ID" value="QHT69283.1"/>
    <property type="molecule type" value="Genomic_DNA"/>
</dbReference>
<organism evidence="2 3">
    <name type="scientific">Rhodocytophaga rosea</name>
    <dbReference type="NCBI Taxonomy" id="2704465"/>
    <lineage>
        <taxon>Bacteria</taxon>
        <taxon>Pseudomonadati</taxon>
        <taxon>Bacteroidota</taxon>
        <taxon>Cytophagia</taxon>
        <taxon>Cytophagales</taxon>
        <taxon>Rhodocytophagaceae</taxon>
        <taxon>Rhodocytophaga</taxon>
    </lineage>
</organism>
<evidence type="ECO:0000313" key="3">
    <source>
        <dbReference type="Proteomes" id="UP000480178"/>
    </source>
</evidence>
<dbReference type="InterPro" id="IPR050312">
    <property type="entry name" value="IolE/XylAMocC-like"/>
</dbReference>
<sequence length="269" mass="30154">MRLGISTYTYTWAIGVPGKEPKKRMDAKALLQKAIDLGVYCVQFADNLPLHTFADSALRELGAFAQNQGIFTEIGMRGLFPELVLQYIAIAKQLGSPFLRIVVDGPGFHPSPQEIIDRIEDLIPDLKQSNIILAIENHDRFTARTFASIIEKLGTEQVGICLDSVNSMGAGEGIETVVDILAPYTVNLHVKDFQVQRVYHMMGFVVEGRPAGKGMLRTEWLLEKLAPYNKCQSAILELWTPPEENILAIIEKENRWAEESIRYLKPIIS</sequence>
<dbReference type="KEGG" id="rhoz:GXP67_22910"/>